<accession>A0A3M2JJD4</accession>
<evidence type="ECO:0000256" key="5">
    <source>
        <dbReference type="ARBA" id="ARBA00022989"/>
    </source>
</evidence>
<comment type="subcellular location">
    <subcellularLocation>
        <location evidence="1 7">Cell membrane</location>
        <topology evidence="1 7">Multi-pass membrane protein</topology>
    </subcellularLocation>
</comment>
<dbReference type="PROSITE" id="PS50928">
    <property type="entry name" value="ABC_TM1"/>
    <property type="match status" value="1"/>
</dbReference>
<dbReference type="GO" id="GO:0005886">
    <property type="term" value="C:plasma membrane"/>
    <property type="evidence" value="ECO:0007669"/>
    <property type="project" value="UniProtKB-SubCell"/>
</dbReference>
<evidence type="ECO:0000313" key="10">
    <source>
        <dbReference type="EMBL" id="RMI13789.1"/>
    </source>
</evidence>
<evidence type="ECO:0000256" key="8">
    <source>
        <dbReference type="SAM" id="MobiDB-lite"/>
    </source>
</evidence>
<evidence type="ECO:0000256" key="4">
    <source>
        <dbReference type="ARBA" id="ARBA00022692"/>
    </source>
</evidence>
<dbReference type="InterPro" id="IPR035906">
    <property type="entry name" value="MetI-like_sf"/>
</dbReference>
<keyword evidence="5 7" id="KW-1133">Transmembrane helix</keyword>
<dbReference type="Pfam" id="PF00528">
    <property type="entry name" value="BPD_transp_1"/>
    <property type="match status" value="1"/>
</dbReference>
<keyword evidence="4 7" id="KW-0812">Transmembrane</keyword>
<comment type="caution">
    <text evidence="10">The sequence shown here is derived from an EMBL/GenBank/DDBJ whole genome shotgun (WGS) entry which is preliminary data.</text>
</comment>
<organism evidence="10 11">
    <name type="scientific">Cellulomonas triticagri</name>
    <dbReference type="NCBI Taxonomy" id="2483352"/>
    <lineage>
        <taxon>Bacteria</taxon>
        <taxon>Bacillati</taxon>
        <taxon>Actinomycetota</taxon>
        <taxon>Actinomycetes</taxon>
        <taxon>Micrococcales</taxon>
        <taxon>Cellulomonadaceae</taxon>
        <taxon>Cellulomonas</taxon>
    </lineage>
</organism>
<dbReference type="AlphaFoldDB" id="A0A3M2JJD4"/>
<feature type="transmembrane region" description="Helical" evidence="7">
    <location>
        <begin position="232"/>
        <end position="256"/>
    </location>
</feature>
<evidence type="ECO:0000256" key="1">
    <source>
        <dbReference type="ARBA" id="ARBA00004651"/>
    </source>
</evidence>
<sequence>MSSTTTERRTPPATSRRPGKTVSLAARRRRTAVVAWLFAAPFVLSFGVFGLVPLVSSFGMSFTDLRVNDIRNPFAVDFIGLENFATVLGDSTFLRALSNTLGFVVVGVPLSLFSALVLAVMLNSLGRRAATFFRVGYYMPVVTTIVAVAVVWRIMYQPDGLINSLLASIGVDGPNWLGDTRTALPALTLMAVWRSIGSSMVIFLAGLQAIPTEVKEAAMVDGASTVQRFFRITIPMMMPTILLNAILTTTGFMQFFDEPFVMTNGGPLQSTTSIALYVFNQFQWGNYSVGAAGAYVLFVLISIFAIIQFRFFRQRT</sequence>
<dbReference type="PANTHER" id="PTHR30193:SF37">
    <property type="entry name" value="INNER MEMBRANE ABC TRANSPORTER PERMEASE PROTEIN YCJO"/>
    <property type="match status" value="1"/>
</dbReference>
<dbReference type="Gene3D" id="1.10.3720.10">
    <property type="entry name" value="MetI-like"/>
    <property type="match status" value="1"/>
</dbReference>
<dbReference type="SUPFAM" id="SSF161098">
    <property type="entry name" value="MetI-like"/>
    <property type="match status" value="1"/>
</dbReference>
<dbReference type="PANTHER" id="PTHR30193">
    <property type="entry name" value="ABC TRANSPORTER PERMEASE PROTEIN"/>
    <property type="match status" value="1"/>
</dbReference>
<keyword evidence="2 7" id="KW-0813">Transport</keyword>
<dbReference type="EMBL" id="RFFI01000009">
    <property type="protein sequence ID" value="RMI13789.1"/>
    <property type="molecule type" value="Genomic_DNA"/>
</dbReference>
<name>A0A3M2JJD4_9CELL</name>
<gene>
    <name evidence="10" type="ORF">EBM89_02830</name>
</gene>
<keyword evidence="3" id="KW-1003">Cell membrane</keyword>
<evidence type="ECO:0000259" key="9">
    <source>
        <dbReference type="PROSITE" id="PS50928"/>
    </source>
</evidence>
<evidence type="ECO:0000313" key="11">
    <source>
        <dbReference type="Proteomes" id="UP000269289"/>
    </source>
</evidence>
<evidence type="ECO:0000256" key="6">
    <source>
        <dbReference type="ARBA" id="ARBA00023136"/>
    </source>
</evidence>
<evidence type="ECO:0000256" key="3">
    <source>
        <dbReference type="ARBA" id="ARBA00022475"/>
    </source>
</evidence>
<comment type="similarity">
    <text evidence="7">Belongs to the binding-protein-dependent transport system permease family.</text>
</comment>
<dbReference type="Proteomes" id="UP000269289">
    <property type="component" value="Unassembled WGS sequence"/>
</dbReference>
<dbReference type="CDD" id="cd06261">
    <property type="entry name" value="TM_PBP2"/>
    <property type="match status" value="1"/>
</dbReference>
<dbReference type="GO" id="GO:0055085">
    <property type="term" value="P:transmembrane transport"/>
    <property type="evidence" value="ECO:0007669"/>
    <property type="project" value="InterPro"/>
</dbReference>
<feature type="transmembrane region" description="Helical" evidence="7">
    <location>
        <begin position="135"/>
        <end position="155"/>
    </location>
</feature>
<feature type="transmembrane region" description="Helical" evidence="7">
    <location>
        <begin position="292"/>
        <end position="312"/>
    </location>
</feature>
<dbReference type="RefSeq" id="WP_122147947.1">
    <property type="nucleotide sequence ID" value="NZ_RFFI01000009.1"/>
</dbReference>
<dbReference type="InterPro" id="IPR000515">
    <property type="entry name" value="MetI-like"/>
</dbReference>
<proteinExistence type="inferred from homology"/>
<protein>
    <submittedName>
        <fullName evidence="10">Sugar ABC transporter permease</fullName>
    </submittedName>
</protein>
<feature type="region of interest" description="Disordered" evidence="8">
    <location>
        <begin position="1"/>
        <end position="21"/>
    </location>
</feature>
<reference evidence="10 11" key="1">
    <citation type="submission" date="2018-10" db="EMBL/GenBank/DDBJ databases">
        <title>Isolation, diversity and antifungal activity of actinobacteria from wheat.</title>
        <authorList>
            <person name="Han C."/>
        </authorList>
    </citation>
    <scope>NUCLEOTIDE SEQUENCE [LARGE SCALE GENOMIC DNA]</scope>
    <source>
        <strain evidence="10 11">NEAU-YY56</strain>
    </source>
</reference>
<feature type="transmembrane region" description="Helical" evidence="7">
    <location>
        <begin position="101"/>
        <end position="123"/>
    </location>
</feature>
<evidence type="ECO:0000256" key="2">
    <source>
        <dbReference type="ARBA" id="ARBA00022448"/>
    </source>
</evidence>
<feature type="transmembrane region" description="Helical" evidence="7">
    <location>
        <begin position="33"/>
        <end position="55"/>
    </location>
</feature>
<dbReference type="OrthoDB" id="9805974at2"/>
<keyword evidence="11" id="KW-1185">Reference proteome</keyword>
<feature type="compositionally biased region" description="Basic and acidic residues" evidence="8">
    <location>
        <begin position="1"/>
        <end position="10"/>
    </location>
</feature>
<keyword evidence="6 7" id="KW-0472">Membrane</keyword>
<evidence type="ECO:0000256" key="7">
    <source>
        <dbReference type="RuleBase" id="RU363032"/>
    </source>
</evidence>
<feature type="domain" description="ABC transmembrane type-1" evidence="9">
    <location>
        <begin position="97"/>
        <end position="308"/>
    </location>
</feature>
<dbReference type="InterPro" id="IPR051393">
    <property type="entry name" value="ABC_transporter_permease"/>
</dbReference>
<feature type="transmembrane region" description="Helical" evidence="7">
    <location>
        <begin position="191"/>
        <end position="211"/>
    </location>
</feature>